<evidence type="ECO:0000256" key="2">
    <source>
        <dbReference type="PROSITE-ProRule" id="PRU00267"/>
    </source>
</evidence>
<dbReference type="OrthoDB" id="10070927at2759"/>
<dbReference type="KEGG" id="ppa:PAS_chr1-1_0442"/>
<evidence type="ECO:0000259" key="5">
    <source>
        <dbReference type="PROSITE" id="PS50118"/>
    </source>
</evidence>
<dbReference type="HOGENOM" id="CLU_767493_0_0_1"/>
<evidence type="ECO:0000313" key="7">
    <source>
        <dbReference type="Proteomes" id="UP000000314"/>
    </source>
</evidence>
<feature type="DNA-binding region" description="HMG box" evidence="2">
    <location>
        <begin position="125"/>
        <end position="205"/>
    </location>
</feature>
<feature type="domain" description="HMG box" evidence="5">
    <location>
        <begin position="125"/>
        <end position="205"/>
    </location>
</feature>
<evidence type="ECO:0000313" key="6">
    <source>
        <dbReference type="EMBL" id="CAY67819.1"/>
    </source>
</evidence>
<feature type="coiled-coil region" evidence="3">
    <location>
        <begin position="7"/>
        <end position="34"/>
    </location>
</feature>
<reference evidence="6 7" key="1">
    <citation type="journal article" date="2009" name="Nat. Biotechnol.">
        <title>Genome sequence of the recombinant protein production host Pichia pastoris.</title>
        <authorList>
            <person name="De Schutter K."/>
            <person name="Lin Y.C."/>
            <person name="Tiels P."/>
            <person name="Van Hecke A."/>
            <person name="Glinka S."/>
            <person name="Weber-Lehmann J."/>
            <person name="Rouze P."/>
            <person name="Van de Peer Y."/>
            <person name="Callewaert N."/>
        </authorList>
    </citation>
    <scope>NUCLEOTIDE SEQUENCE [LARGE SCALE GENOMIC DNA]</scope>
    <source>
        <strain evidence="7">GS115 / ATCC 20864</strain>
    </source>
</reference>
<dbReference type="FunCoup" id="C4QX46">
    <property type="interactions" value="151"/>
</dbReference>
<dbReference type="eggNOG" id="KOG0381">
    <property type="taxonomic scope" value="Eukaryota"/>
</dbReference>
<dbReference type="RefSeq" id="XP_002490100.1">
    <property type="nucleotide sequence ID" value="XM_002490055.1"/>
</dbReference>
<dbReference type="InParanoid" id="C4QX46"/>
<dbReference type="Gene3D" id="1.10.30.10">
    <property type="entry name" value="High mobility group box domain"/>
    <property type="match status" value="1"/>
</dbReference>
<keyword evidence="2" id="KW-0539">Nucleus</keyword>
<dbReference type="InterPro" id="IPR036910">
    <property type="entry name" value="HMG_box_dom_sf"/>
</dbReference>
<dbReference type="Pfam" id="PF09011">
    <property type="entry name" value="HMG_box_2"/>
    <property type="match status" value="1"/>
</dbReference>
<dbReference type="PANTHER" id="PTHR48112">
    <property type="entry name" value="HIGH MOBILITY GROUP PROTEIN DSP1"/>
    <property type="match status" value="1"/>
</dbReference>
<proteinExistence type="predicted"/>
<gene>
    <name evidence="6" type="ordered locus">PAS_chr1-1_0442</name>
</gene>
<sequence length="361" mass="40963">MKQKPTIPSAETEADRLRLKCKDLKQRIGQLEGTSELASLAVGRLRYLVRRSRFEYTLLLHMLNEADFSSNSDSRATLLQSYFQDVDLSKVLVNKGTSKSPQHLPVLSTKKAKRPPKKPRDPDLPKRPTNAYLIFCDLEKDKIRKSLQHDRDVAQPGEGVHKGNIDLSRGLSDAWKLLDEESRKPYYALYEEDRRRYQRELKEYQRKKVEEESPTKKQKVERLPLPLSMELDSNAVDVDVDNEVGASIDAEADAETDVYVDADIDHDIDSILDPSDKNYMLLGTKPTDAPADNFQEDIKKKATTYPHMVDASVHDWSPSVTASSSTDQTVGSSRVVKGDESLRDVSKKDTTEFRDNESSFS</sequence>
<feature type="compositionally biased region" description="Polar residues" evidence="4">
    <location>
        <begin position="318"/>
        <end position="332"/>
    </location>
</feature>
<dbReference type="PROSITE" id="PS50118">
    <property type="entry name" value="HMG_BOX_2"/>
    <property type="match status" value="1"/>
</dbReference>
<evidence type="ECO:0000256" key="4">
    <source>
        <dbReference type="SAM" id="MobiDB-lite"/>
    </source>
</evidence>
<dbReference type="Proteomes" id="UP000000314">
    <property type="component" value="Chromosome 1"/>
</dbReference>
<keyword evidence="7" id="KW-1185">Reference proteome</keyword>
<feature type="region of interest" description="Disordered" evidence="4">
    <location>
        <begin position="96"/>
        <end position="128"/>
    </location>
</feature>
<dbReference type="SUPFAM" id="SSF47095">
    <property type="entry name" value="HMG-box"/>
    <property type="match status" value="1"/>
</dbReference>
<feature type="compositionally biased region" description="Basic and acidic residues" evidence="4">
    <location>
        <begin position="336"/>
        <end position="361"/>
    </location>
</feature>
<dbReference type="GeneID" id="8196571"/>
<dbReference type="EMBL" id="FN392319">
    <property type="protein sequence ID" value="CAY67819.1"/>
    <property type="molecule type" value="Genomic_DNA"/>
</dbReference>
<dbReference type="SMART" id="SM00398">
    <property type="entry name" value="HMG"/>
    <property type="match status" value="1"/>
</dbReference>
<accession>C4QX46</accession>
<evidence type="ECO:0000256" key="3">
    <source>
        <dbReference type="SAM" id="Coils"/>
    </source>
</evidence>
<dbReference type="AlphaFoldDB" id="C4QX46"/>
<dbReference type="InterPro" id="IPR050342">
    <property type="entry name" value="HMGB"/>
</dbReference>
<dbReference type="STRING" id="644223.C4QX46"/>
<dbReference type="SMR" id="C4QX46"/>
<keyword evidence="3" id="KW-0175">Coiled coil</keyword>
<feature type="region of interest" description="Disordered" evidence="4">
    <location>
        <begin position="316"/>
        <end position="361"/>
    </location>
</feature>
<name>C4QX46_KOMPG</name>
<dbReference type="GO" id="GO:0005634">
    <property type="term" value="C:nucleus"/>
    <property type="evidence" value="ECO:0007669"/>
    <property type="project" value="UniProtKB-UniRule"/>
</dbReference>
<organism evidence="6 7">
    <name type="scientific">Komagataella phaffii (strain GS115 / ATCC 20864)</name>
    <name type="common">Yeast</name>
    <name type="synonym">Pichia pastoris</name>
    <dbReference type="NCBI Taxonomy" id="644223"/>
    <lineage>
        <taxon>Eukaryota</taxon>
        <taxon>Fungi</taxon>
        <taxon>Dikarya</taxon>
        <taxon>Ascomycota</taxon>
        <taxon>Saccharomycotina</taxon>
        <taxon>Pichiomycetes</taxon>
        <taxon>Pichiales</taxon>
        <taxon>Pichiaceae</taxon>
        <taxon>Komagataella</taxon>
    </lineage>
</organism>
<protein>
    <submittedName>
        <fullName evidence="6">Protein related to mammalian high mobility group proteins</fullName>
    </submittedName>
</protein>
<keyword evidence="1 2" id="KW-0238">DNA-binding</keyword>
<dbReference type="InterPro" id="IPR009071">
    <property type="entry name" value="HMG_box_dom"/>
</dbReference>
<dbReference type="PANTHER" id="PTHR48112:SF13">
    <property type="entry name" value="NON-HISTONE PROTEIN 10"/>
    <property type="match status" value="1"/>
</dbReference>
<evidence type="ECO:0000256" key="1">
    <source>
        <dbReference type="ARBA" id="ARBA00023125"/>
    </source>
</evidence>
<dbReference type="GO" id="GO:0003677">
    <property type="term" value="F:DNA binding"/>
    <property type="evidence" value="ECO:0007669"/>
    <property type="project" value="UniProtKB-UniRule"/>
</dbReference>